<dbReference type="NCBIfam" id="NF002475">
    <property type="entry name" value="PRK01723.1"/>
    <property type="match status" value="1"/>
</dbReference>
<dbReference type="OrthoDB" id="6854449at2"/>
<keyword evidence="8 15" id="KW-0547">Nucleotide-binding</keyword>
<evidence type="ECO:0000256" key="15">
    <source>
        <dbReference type="HAMAP-Rule" id="MF_00521"/>
    </source>
</evidence>
<gene>
    <name evidence="15" type="primary">kdkA</name>
    <name evidence="16" type="ORF">SAMN02910344_01456</name>
</gene>
<dbReference type="InterPro" id="IPR011009">
    <property type="entry name" value="Kinase-like_dom_sf"/>
</dbReference>
<evidence type="ECO:0000256" key="8">
    <source>
        <dbReference type="ARBA" id="ARBA00022741"/>
    </source>
</evidence>
<proteinExistence type="inferred from homology"/>
<accession>A0A662ZHV8</accession>
<keyword evidence="12 15" id="KW-0472">Membrane</keyword>
<evidence type="ECO:0000256" key="13">
    <source>
        <dbReference type="ARBA" id="ARBA00029511"/>
    </source>
</evidence>
<name>A0A662ZHV8_9GAMM</name>
<dbReference type="GO" id="GO:0005886">
    <property type="term" value="C:plasma membrane"/>
    <property type="evidence" value="ECO:0007669"/>
    <property type="project" value="UniProtKB-SubCell"/>
</dbReference>
<feature type="active site" evidence="15">
    <location>
        <position position="178"/>
    </location>
</feature>
<dbReference type="Pfam" id="PF06293">
    <property type="entry name" value="Kdo"/>
    <property type="match status" value="1"/>
</dbReference>
<keyword evidence="11 15" id="KW-0448">Lipopolysaccharide biosynthesis</keyword>
<evidence type="ECO:0000256" key="7">
    <source>
        <dbReference type="ARBA" id="ARBA00022679"/>
    </source>
</evidence>
<evidence type="ECO:0000256" key="4">
    <source>
        <dbReference type="ARBA" id="ARBA00011988"/>
    </source>
</evidence>
<keyword evidence="10 15" id="KW-0067">ATP-binding</keyword>
<keyword evidence="5 15" id="KW-1003">Cell membrane</keyword>
<dbReference type="GO" id="GO:0016301">
    <property type="term" value="F:kinase activity"/>
    <property type="evidence" value="ECO:0007669"/>
    <property type="project" value="UniProtKB-KW"/>
</dbReference>
<evidence type="ECO:0000256" key="6">
    <source>
        <dbReference type="ARBA" id="ARBA00022519"/>
    </source>
</evidence>
<comment type="pathway">
    <text evidence="2 15">Bacterial outer membrane biogenesis; LPS core biosynthesis.</text>
</comment>
<evidence type="ECO:0000256" key="3">
    <source>
        <dbReference type="ARBA" id="ARBA00010327"/>
    </source>
</evidence>
<organism evidence="16 17">
    <name type="scientific">Ruminobacter amylophilus</name>
    <dbReference type="NCBI Taxonomy" id="867"/>
    <lineage>
        <taxon>Bacteria</taxon>
        <taxon>Pseudomonadati</taxon>
        <taxon>Pseudomonadota</taxon>
        <taxon>Gammaproteobacteria</taxon>
        <taxon>Aeromonadales</taxon>
        <taxon>Succinivibrionaceae</taxon>
        <taxon>Ruminobacter</taxon>
    </lineage>
</organism>
<evidence type="ECO:0000256" key="1">
    <source>
        <dbReference type="ARBA" id="ARBA00004515"/>
    </source>
</evidence>
<dbReference type="SUPFAM" id="SSF56112">
    <property type="entry name" value="Protein kinase-like (PK-like)"/>
    <property type="match status" value="1"/>
</dbReference>
<dbReference type="HAMAP" id="MF_00521">
    <property type="entry name" value="KDO_kinase"/>
    <property type="match status" value="1"/>
</dbReference>
<dbReference type="EC" id="2.7.1.166" evidence="4 15"/>
<dbReference type="GO" id="GO:0009244">
    <property type="term" value="P:lipopolysaccharide core region biosynthetic process"/>
    <property type="evidence" value="ECO:0007669"/>
    <property type="project" value="UniProtKB-UniRule"/>
</dbReference>
<comment type="catalytic activity">
    <reaction evidence="14 15">
        <text>an alpha-Kdo-(2-&gt;6)-lipid IVA + ATP = a 4-O-phospho-alpha-Kdo-(2-&gt;6)-lipid IVA + ADP + H(+)</text>
        <dbReference type="Rhea" id="RHEA:74271"/>
        <dbReference type="ChEBI" id="CHEBI:15378"/>
        <dbReference type="ChEBI" id="CHEBI:30616"/>
        <dbReference type="ChEBI" id="CHEBI:176428"/>
        <dbReference type="ChEBI" id="CHEBI:193140"/>
        <dbReference type="ChEBI" id="CHEBI:456216"/>
        <dbReference type="EC" id="2.7.1.166"/>
    </reaction>
</comment>
<dbReference type="UniPathway" id="UPA00958"/>
<keyword evidence="6 15" id="KW-0997">Cell inner membrane</keyword>
<keyword evidence="7 15" id="KW-0808">Transferase</keyword>
<evidence type="ECO:0000256" key="2">
    <source>
        <dbReference type="ARBA" id="ARBA00004713"/>
    </source>
</evidence>
<dbReference type="Gene3D" id="1.10.510.10">
    <property type="entry name" value="Transferase(Phosphotransferase) domain 1"/>
    <property type="match status" value="1"/>
</dbReference>
<dbReference type="GO" id="GO:0016773">
    <property type="term" value="F:phosphotransferase activity, alcohol group as acceptor"/>
    <property type="evidence" value="ECO:0007669"/>
    <property type="project" value="UniProtKB-UniRule"/>
</dbReference>
<evidence type="ECO:0000256" key="9">
    <source>
        <dbReference type="ARBA" id="ARBA00022777"/>
    </source>
</evidence>
<dbReference type="AlphaFoldDB" id="A0A662ZHV8"/>
<comment type="similarity">
    <text evidence="3 15">Belongs to the protein kinase superfamily. KdkA/RfaP family.</text>
</comment>
<dbReference type="InterPro" id="IPR022826">
    <property type="entry name" value="KDO_kinase"/>
</dbReference>
<evidence type="ECO:0000256" key="14">
    <source>
        <dbReference type="ARBA" id="ARBA00034417"/>
    </source>
</evidence>
<sequence length="253" mass="29581">MASIKDKFTVKKKGISIIANPEFIPETTEVDEIIKYFDIQQYKTDAKVIDVHYGRGKTYLIQDSYNRRVIFRHYWRGGLIGKVLGDKFLSFFGSSHRSFREYDLLQTMKKMGLPVPKPIAAKEEKSLFFIRNDIALQEIPGTKNLGEILADRRLTDVEIAKIGDAIGRLFKAGIYHSDLNITNILFDGADNVWIVDFDKCVQRTISKKQYHEMVNRLKRSFDKFKENRNNFHWSEYDFNKLLPAIKSSYEKNY</sequence>
<comment type="subcellular location">
    <subcellularLocation>
        <location evidence="1 15">Cell inner membrane</location>
        <topology evidence="1 15">Peripheral membrane protein</topology>
        <orientation evidence="1 15">Cytoplasmic side</orientation>
    </subcellularLocation>
</comment>
<evidence type="ECO:0000256" key="10">
    <source>
        <dbReference type="ARBA" id="ARBA00022840"/>
    </source>
</evidence>
<protein>
    <recommendedName>
        <fullName evidence="13 15">3-deoxy-D-manno-octulosonic acid kinase</fullName>
        <shortName evidence="15">Kdo kinase</shortName>
        <ecNumber evidence="4 15">2.7.1.166</ecNumber>
    </recommendedName>
</protein>
<evidence type="ECO:0000256" key="5">
    <source>
        <dbReference type="ARBA" id="ARBA00022475"/>
    </source>
</evidence>
<dbReference type="GO" id="GO:0005524">
    <property type="term" value="F:ATP binding"/>
    <property type="evidence" value="ECO:0007669"/>
    <property type="project" value="UniProtKB-UniRule"/>
</dbReference>
<comment type="function">
    <text evidence="15">Catalyzes the ATP-dependent phosphorylation of the 3-deoxy-D-manno-octulosonic acid (Kdo) residue in Kdo-lipid IV(A) at the 4-OH position.</text>
</comment>
<evidence type="ECO:0000313" key="16">
    <source>
        <dbReference type="EMBL" id="SFP46536.1"/>
    </source>
</evidence>
<dbReference type="Proteomes" id="UP000243745">
    <property type="component" value="Unassembled WGS sequence"/>
</dbReference>
<reference evidence="16 17" key="1">
    <citation type="submission" date="2016-10" db="EMBL/GenBank/DDBJ databases">
        <authorList>
            <person name="Varghese N."/>
            <person name="Submissions S."/>
        </authorList>
    </citation>
    <scope>NUCLEOTIDE SEQUENCE [LARGE SCALE GENOMIC DNA]</scope>
    <source>
        <strain evidence="16 17">DSM 1361</strain>
    </source>
</reference>
<dbReference type="RefSeq" id="WP_093142411.1">
    <property type="nucleotide sequence ID" value="NZ_FOXF01000026.1"/>
</dbReference>
<evidence type="ECO:0000256" key="12">
    <source>
        <dbReference type="ARBA" id="ARBA00023136"/>
    </source>
</evidence>
<evidence type="ECO:0000313" key="17">
    <source>
        <dbReference type="Proteomes" id="UP000243745"/>
    </source>
</evidence>
<keyword evidence="9 15" id="KW-0418">Kinase</keyword>
<keyword evidence="17" id="KW-1185">Reference proteome</keyword>
<dbReference type="EMBL" id="FOXF01000026">
    <property type="protein sequence ID" value="SFP46536.1"/>
    <property type="molecule type" value="Genomic_DNA"/>
</dbReference>
<evidence type="ECO:0000256" key="11">
    <source>
        <dbReference type="ARBA" id="ARBA00022985"/>
    </source>
</evidence>